<gene>
    <name evidence="1" type="ORF">SDC9_55737</name>
</gene>
<accession>A0A644WZT5</accession>
<sequence length="92" mass="10252">MINETADSEVVVAHDRLAFVKDIANVKRQLCLFISPSKLSEICGRHAQPHCTFDAALLRHGVRKILGNFKGVVRIGTAEFRNHSHFPLADTD</sequence>
<protein>
    <submittedName>
        <fullName evidence="1">Uncharacterized protein</fullName>
    </submittedName>
</protein>
<proteinExistence type="predicted"/>
<evidence type="ECO:0000313" key="1">
    <source>
        <dbReference type="EMBL" id="MPM09420.1"/>
    </source>
</evidence>
<dbReference type="AlphaFoldDB" id="A0A644WZT5"/>
<reference evidence="1" key="1">
    <citation type="submission" date="2019-08" db="EMBL/GenBank/DDBJ databases">
        <authorList>
            <person name="Kucharzyk K."/>
            <person name="Murdoch R.W."/>
            <person name="Higgins S."/>
            <person name="Loffler F."/>
        </authorList>
    </citation>
    <scope>NUCLEOTIDE SEQUENCE</scope>
</reference>
<organism evidence="1">
    <name type="scientific">bioreactor metagenome</name>
    <dbReference type="NCBI Taxonomy" id="1076179"/>
    <lineage>
        <taxon>unclassified sequences</taxon>
        <taxon>metagenomes</taxon>
        <taxon>ecological metagenomes</taxon>
    </lineage>
</organism>
<name>A0A644WZT5_9ZZZZ</name>
<comment type="caution">
    <text evidence="1">The sequence shown here is derived from an EMBL/GenBank/DDBJ whole genome shotgun (WGS) entry which is preliminary data.</text>
</comment>
<dbReference type="EMBL" id="VSSQ01001566">
    <property type="protein sequence ID" value="MPM09420.1"/>
    <property type="molecule type" value="Genomic_DNA"/>
</dbReference>